<dbReference type="AlphaFoldDB" id="A0A5A7N6G6"/>
<comment type="caution">
    <text evidence="1">The sequence shown here is derived from an EMBL/GenBank/DDBJ whole genome shotgun (WGS) entry which is preliminary data.</text>
</comment>
<organism evidence="1 2">
    <name type="scientific">Iodidimonas nitroreducens</name>
    <dbReference type="NCBI Taxonomy" id="1236968"/>
    <lineage>
        <taxon>Bacteria</taxon>
        <taxon>Pseudomonadati</taxon>
        <taxon>Pseudomonadota</taxon>
        <taxon>Alphaproteobacteria</taxon>
        <taxon>Iodidimonadales</taxon>
        <taxon>Iodidimonadaceae</taxon>
        <taxon>Iodidimonas</taxon>
    </lineage>
</organism>
<dbReference type="EMBL" id="BKCN01000001">
    <property type="protein sequence ID" value="GER02669.1"/>
    <property type="molecule type" value="Genomic_DNA"/>
</dbReference>
<proteinExistence type="predicted"/>
<keyword evidence="2" id="KW-1185">Reference proteome</keyword>
<evidence type="ECO:0000313" key="2">
    <source>
        <dbReference type="Proteomes" id="UP000324996"/>
    </source>
</evidence>
<accession>A0A5A7N6G6</accession>
<dbReference type="Proteomes" id="UP000324996">
    <property type="component" value="Unassembled WGS sequence"/>
</dbReference>
<gene>
    <name evidence="1" type="ORF">JCM17846_03510</name>
</gene>
<sequence length="46" mass="5137">MVNEEEGRGQVIAITQESTTRAYQDGLDLLLINAIFRGAQHARPPR</sequence>
<name>A0A5A7N6G6_9PROT</name>
<dbReference type="RefSeq" id="WP_313978362.1">
    <property type="nucleotide sequence ID" value="NZ_BKCN01000001.1"/>
</dbReference>
<evidence type="ECO:0000313" key="1">
    <source>
        <dbReference type="EMBL" id="GER02669.1"/>
    </source>
</evidence>
<reference evidence="1 2" key="1">
    <citation type="submission" date="2019-09" db="EMBL/GenBank/DDBJ databases">
        <title>NBRP : Genome information of microbial organism related human and environment.</title>
        <authorList>
            <person name="Hattori M."/>
            <person name="Oshima K."/>
            <person name="Inaba H."/>
            <person name="Suda W."/>
            <person name="Sakamoto M."/>
            <person name="Iino T."/>
            <person name="Kitahara M."/>
            <person name="Oshida Y."/>
            <person name="Iida T."/>
            <person name="Kudo T."/>
            <person name="Itoh T."/>
            <person name="Ohkuma M."/>
        </authorList>
    </citation>
    <scope>NUCLEOTIDE SEQUENCE [LARGE SCALE GENOMIC DNA]</scope>
    <source>
        <strain evidence="1 2">Q-1</strain>
    </source>
</reference>
<protein>
    <submittedName>
        <fullName evidence="1">Uncharacterized protein</fullName>
    </submittedName>
</protein>